<reference evidence="1" key="2">
    <citation type="journal article" date="2015" name="Data Brief">
        <title>Shoot transcriptome of the giant reed, Arundo donax.</title>
        <authorList>
            <person name="Barrero R.A."/>
            <person name="Guerrero F.D."/>
            <person name="Moolhuijzen P."/>
            <person name="Goolsby J.A."/>
            <person name="Tidwell J."/>
            <person name="Bellgard S.E."/>
            <person name="Bellgard M.I."/>
        </authorList>
    </citation>
    <scope>NUCLEOTIDE SEQUENCE</scope>
    <source>
        <tissue evidence="1">Shoot tissue taken approximately 20 cm above the soil surface</tissue>
    </source>
</reference>
<organism evidence="1">
    <name type="scientific">Arundo donax</name>
    <name type="common">Giant reed</name>
    <name type="synonym">Donax arundinaceus</name>
    <dbReference type="NCBI Taxonomy" id="35708"/>
    <lineage>
        <taxon>Eukaryota</taxon>
        <taxon>Viridiplantae</taxon>
        <taxon>Streptophyta</taxon>
        <taxon>Embryophyta</taxon>
        <taxon>Tracheophyta</taxon>
        <taxon>Spermatophyta</taxon>
        <taxon>Magnoliopsida</taxon>
        <taxon>Liliopsida</taxon>
        <taxon>Poales</taxon>
        <taxon>Poaceae</taxon>
        <taxon>PACMAD clade</taxon>
        <taxon>Arundinoideae</taxon>
        <taxon>Arundineae</taxon>
        <taxon>Arundo</taxon>
    </lineage>
</organism>
<proteinExistence type="predicted"/>
<name>A0A0A9BI16_ARUDO</name>
<dbReference type="EMBL" id="GBRH01238958">
    <property type="protein sequence ID" value="JAD58937.1"/>
    <property type="molecule type" value="Transcribed_RNA"/>
</dbReference>
<reference evidence="1" key="1">
    <citation type="submission" date="2014-09" db="EMBL/GenBank/DDBJ databases">
        <authorList>
            <person name="Magalhaes I.L.F."/>
            <person name="Oliveira U."/>
            <person name="Santos F.R."/>
            <person name="Vidigal T.H.D.A."/>
            <person name="Brescovit A.D."/>
            <person name="Santos A.J."/>
        </authorList>
    </citation>
    <scope>NUCLEOTIDE SEQUENCE</scope>
    <source>
        <tissue evidence="1">Shoot tissue taken approximately 20 cm above the soil surface</tissue>
    </source>
</reference>
<accession>A0A0A9BI16</accession>
<evidence type="ECO:0000313" key="1">
    <source>
        <dbReference type="EMBL" id="JAD58937.1"/>
    </source>
</evidence>
<protein>
    <submittedName>
        <fullName evidence="1">Uncharacterized protein</fullName>
    </submittedName>
</protein>
<sequence>MHCVRLQIAHIL</sequence>